<comment type="caution">
    <text evidence="3">The sequence shown here is derived from an EMBL/GenBank/DDBJ whole genome shotgun (WGS) entry which is preliminary data.</text>
</comment>
<organism evidence="3 4">
    <name type="scientific">Paenibacillus hemerocallicola</name>
    <dbReference type="NCBI Taxonomy" id="1172614"/>
    <lineage>
        <taxon>Bacteria</taxon>
        <taxon>Bacillati</taxon>
        <taxon>Bacillota</taxon>
        <taxon>Bacilli</taxon>
        <taxon>Bacillales</taxon>
        <taxon>Paenibacillaceae</taxon>
        <taxon>Paenibacillus</taxon>
    </lineage>
</organism>
<evidence type="ECO:0000313" key="3">
    <source>
        <dbReference type="EMBL" id="TNJ65711.1"/>
    </source>
</evidence>
<dbReference type="PANTHER" id="PTHR13947:SF37">
    <property type="entry name" value="LD18367P"/>
    <property type="match status" value="1"/>
</dbReference>
<name>A0A5C4T9P4_9BACL</name>
<keyword evidence="4" id="KW-1185">Reference proteome</keyword>
<gene>
    <name evidence="3" type="ORF">FE784_13740</name>
</gene>
<dbReference type="PROSITE" id="PS51186">
    <property type="entry name" value="GNAT"/>
    <property type="match status" value="1"/>
</dbReference>
<dbReference type="InterPro" id="IPR050769">
    <property type="entry name" value="NAT_camello-type"/>
</dbReference>
<dbReference type="Gene3D" id="3.40.630.30">
    <property type="match status" value="1"/>
</dbReference>
<reference evidence="3 4" key="1">
    <citation type="submission" date="2019-05" db="EMBL/GenBank/DDBJ databases">
        <title>We sequenced the genome of Paenibacillus hemerocallicola KCTC 33185 for further insight into its adaptation and study the phylogeny of Paenibacillus.</title>
        <authorList>
            <person name="Narsing Rao M.P."/>
        </authorList>
    </citation>
    <scope>NUCLEOTIDE SEQUENCE [LARGE SCALE GENOMIC DNA]</scope>
    <source>
        <strain evidence="3 4">KCTC 33185</strain>
    </source>
</reference>
<dbReference type="Pfam" id="PF00583">
    <property type="entry name" value="Acetyltransf_1"/>
    <property type="match status" value="1"/>
</dbReference>
<sequence>MELRLYRQTDHEQVMKLHELALEEAGAYKGDGQRDDDMRDMEAAYFADGGEFWIGEIEGQIVATGAFRRTPGDTAELKRMRVAPERQGLGFGKIMLNKLEERAKELGITLLHLETTEGQNAARKLYESAGYTMHERRVIDGNDCQMYVKWLVPPEPAVEMTLEEEAAFYADWDVSQELTEYAKKLLREGASPERAMEEVLRSELYAAWSGKERCFNVEYDRLDMYEDLHSSVLSDRRIGHIEEQAAAHFDPEANSASVTDLEAPDEADEPVFAEMEIRIKPSRLALEMARFSRAVGLGKPIRYIHFLALFSGATIVDMEQEELDRLVANKQQAIELAEAFAERYGDSAAAAEDETDEGEYR</sequence>
<dbReference type="GO" id="GO:0008080">
    <property type="term" value="F:N-acetyltransferase activity"/>
    <property type="evidence" value="ECO:0007669"/>
    <property type="project" value="InterPro"/>
</dbReference>
<dbReference type="PANTHER" id="PTHR13947">
    <property type="entry name" value="GNAT FAMILY N-ACETYLTRANSFERASE"/>
    <property type="match status" value="1"/>
</dbReference>
<dbReference type="InterPro" id="IPR000182">
    <property type="entry name" value="GNAT_dom"/>
</dbReference>
<evidence type="ECO:0000256" key="1">
    <source>
        <dbReference type="ARBA" id="ARBA00022679"/>
    </source>
</evidence>
<dbReference type="CDD" id="cd04301">
    <property type="entry name" value="NAT_SF"/>
    <property type="match status" value="1"/>
</dbReference>
<dbReference type="InterPro" id="IPR016181">
    <property type="entry name" value="Acyl_CoA_acyltransferase"/>
</dbReference>
<dbReference type="Proteomes" id="UP000307943">
    <property type="component" value="Unassembled WGS sequence"/>
</dbReference>
<keyword evidence="1 3" id="KW-0808">Transferase</keyword>
<proteinExistence type="predicted"/>
<evidence type="ECO:0000313" key="4">
    <source>
        <dbReference type="Proteomes" id="UP000307943"/>
    </source>
</evidence>
<dbReference type="RefSeq" id="WP_139602773.1">
    <property type="nucleotide sequence ID" value="NZ_VDCQ01000016.1"/>
</dbReference>
<dbReference type="EMBL" id="VDCQ01000016">
    <property type="protein sequence ID" value="TNJ65711.1"/>
    <property type="molecule type" value="Genomic_DNA"/>
</dbReference>
<accession>A0A5C4T9P4</accession>
<evidence type="ECO:0000259" key="2">
    <source>
        <dbReference type="PROSITE" id="PS51186"/>
    </source>
</evidence>
<protein>
    <submittedName>
        <fullName evidence="3">GNAT family N-acetyltransferase</fullName>
    </submittedName>
</protein>
<feature type="domain" description="N-acetyltransferase" evidence="2">
    <location>
        <begin position="1"/>
        <end position="165"/>
    </location>
</feature>
<dbReference type="SUPFAM" id="SSF55729">
    <property type="entry name" value="Acyl-CoA N-acyltransferases (Nat)"/>
    <property type="match status" value="1"/>
</dbReference>
<dbReference type="AlphaFoldDB" id="A0A5C4T9P4"/>
<dbReference type="OrthoDB" id="9796381at2"/>